<keyword evidence="4" id="KW-1185">Reference proteome</keyword>
<protein>
    <submittedName>
        <fullName evidence="3">Uncharacterized protein</fullName>
    </submittedName>
</protein>
<reference evidence="3" key="1">
    <citation type="submission" date="2023-07" db="EMBL/GenBank/DDBJ databases">
        <title>draft genome sequence of fig (Ficus carica).</title>
        <authorList>
            <person name="Takahashi T."/>
            <person name="Nishimura K."/>
        </authorList>
    </citation>
    <scope>NUCLEOTIDE SEQUENCE</scope>
</reference>
<dbReference type="EMBL" id="BTGU01000467">
    <property type="protein sequence ID" value="GMN67544.1"/>
    <property type="molecule type" value="Genomic_DNA"/>
</dbReference>
<feature type="region of interest" description="Disordered" evidence="1">
    <location>
        <begin position="1"/>
        <end position="28"/>
    </location>
</feature>
<evidence type="ECO:0000256" key="1">
    <source>
        <dbReference type="SAM" id="MobiDB-lite"/>
    </source>
</evidence>
<comment type="caution">
    <text evidence="3">The sequence shown here is derived from an EMBL/GenBank/DDBJ whole genome shotgun (WGS) entry which is preliminary data.</text>
</comment>
<name>A0AA88E3Q4_FICCA</name>
<feature type="region of interest" description="Disordered" evidence="1">
    <location>
        <begin position="167"/>
        <end position="186"/>
    </location>
</feature>
<evidence type="ECO:0000313" key="4">
    <source>
        <dbReference type="Proteomes" id="UP001187192"/>
    </source>
</evidence>
<evidence type="ECO:0000313" key="3">
    <source>
        <dbReference type="EMBL" id="GMN67547.1"/>
    </source>
</evidence>
<gene>
    <name evidence="2" type="ORF">TIFTF001_036603</name>
    <name evidence="3" type="ORF">TIFTF001_036607</name>
</gene>
<evidence type="ECO:0000313" key="2">
    <source>
        <dbReference type="EMBL" id="GMN67544.1"/>
    </source>
</evidence>
<sequence length="186" mass="21012">MDGIGNDDGDGSSRQEEKSSRQRRELQSLKTTELHFLQMQIQTPNTIPKFKPFQSQKQPNNRKKVRERNKTLPNADLEGSKSGGEQPASGGARCQLLQRRRCYRSIETLTQLPWVKLGSIVSRFSRRRSSGSAVATPMSGTPGSLPLPWTRSMASPETELLHEEWCSRGRSEMSAEKRARVEKRIS</sequence>
<feature type="compositionally biased region" description="Basic and acidic residues" evidence="1">
    <location>
        <begin position="11"/>
        <end position="27"/>
    </location>
</feature>
<accession>A0AA88E3Q4</accession>
<feature type="region of interest" description="Disordered" evidence="1">
    <location>
        <begin position="128"/>
        <end position="151"/>
    </location>
</feature>
<organism evidence="3 4">
    <name type="scientific">Ficus carica</name>
    <name type="common">Common fig</name>
    <dbReference type="NCBI Taxonomy" id="3494"/>
    <lineage>
        <taxon>Eukaryota</taxon>
        <taxon>Viridiplantae</taxon>
        <taxon>Streptophyta</taxon>
        <taxon>Embryophyta</taxon>
        <taxon>Tracheophyta</taxon>
        <taxon>Spermatophyta</taxon>
        <taxon>Magnoliopsida</taxon>
        <taxon>eudicotyledons</taxon>
        <taxon>Gunneridae</taxon>
        <taxon>Pentapetalae</taxon>
        <taxon>rosids</taxon>
        <taxon>fabids</taxon>
        <taxon>Rosales</taxon>
        <taxon>Moraceae</taxon>
        <taxon>Ficeae</taxon>
        <taxon>Ficus</taxon>
    </lineage>
</organism>
<dbReference type="EMBL" id="BTGU01000468">
    <property type="protein sequence ID" value="GMN67547.1"/>
    <property type="molecule type" value="Genomic_DNA"/>
</dbReference>
<feature type="region of interest" description="Disordered" evidence="1">
    <location>
        <begin position="44"/>
        <end position="93"/>
    </location>
</feature>
<dbReference type="Proteomes" id="UP001187192">
    <property type="component" value="Unassembled WGS sequence"/>
</dbReference>
<dbReference type="AlphaFoldDB" id="A0AA88E3Q4"/>
<proteinExistence type="predicted"/>
<feature type="compositionally biased region" description="Acidic residues" evidence="1">
    <location>
        <begin position="1"/>
        <end position="10"/>
    </location>
</feature>